<keyword evidence="1" id="KW-0732">Signal</keyword>
<sequence>MKPLIALAAISVLALGVAPASAETPAERAEARLAERLEGRTAGEPRNCITVMNNNKLEVVERVGLVYEQGDTIWVARTTSPNQLRYDDIPIIERMGSQLCRQDVMRTVDRSTGSFTGALFLDQFVPYTRAAD</sequence>
<reference evidence="2 3" key="1">
    <citation type="submission" date="2018-08" db="EMBL/GenBank/DDBJ databases">
        <title>Erythrobacter zhengii sp.nov., a bacterium isolated from deep-sea sediment.</title>
        <authorList>
            <person name="Fang C."/>
            <person name="Wu Y.-H."/>
            <person name="Sun C."/>
            <person name="Wang H."/>
            <person name="Cheng H."/>
            <person name="Meng F.-X."/>
            <person name="Wang C.-S."/>
            <person name="Xu X.-W."/>
        </authorList>
    </citation>
    <scope>NUCLEOTIDE SEQUENCE [LARGE SCALE GENOMIC DNA]</scope>
    <source>
        <strain evidence="2 3">CCTCC AB 2015396</strain>
    </source>
</reference>
<proteinExistence type="predicted"/>
<comment type="caution">
    <text evidence="2">The sequence shown here is derived from an EMBL/GenBank/DDBJ whole genome shotgun (WGS) entry which is preliminary data.</text>
</comment>
<name>A0A3A1P7Y6_9SPHN</name>
<evidence type="ECO:0000256" key="1">
    <source>
        <dbReference type="SAM" id="SignalP"/>
    </source>
</evidence>
<accession>A0A3A1P7Y6</accession>
<evidence type="ECO:0000313" key="3">
    <source>
        <dbReference type="Proteomes" id="UP000265366"/>
    </source>
</evidence>
<dbReference type="RefSeq" id="WP_119592083.1">
    <property type="nucleotide sequence ID" value="NZ_QXFM01000057.1"/>
</dbReference>
<gene>
    <name evidence="2" type="ORF">D2V17_05460</name>
</gene>
<protein>
    <submittedName>
        <fullName evidence="2">Uncharacterized protein</fullName>
    </submittedName>
</protein>
<organism evidence="2 3">
    <name type="scientific">Aurantiacibacter xanthus</name>
    <dbReference type="NCBI Taxonomy" id="1784712"/>
    <lineage>
        <taxon>Bacteria</taxon>
        <taxon>Pseudomonadati</taxon>
        <taxon>Pseudomonadota</taxon>
        <taxon>Alphaproteobacteria</taxon>
        <taxon>Sphingomonadales</taxon>
        <taxon>Erythrobacteraceae</taxon>
        <taxon>Aurantiacibacter</taxon>
    </lineage>
</organism>
<dbReference type="EMBL" id="QXFM01000057">
    <property type="protein sequence ID" value="RIV89719.1"/>
    <property type="molecule type" value="Genomic_DNA"/>
</dbReference>
<dbReference type="AlphaFoldDB" id="A0A3A1P7Y6"/>
<dbReference type="Proteomes" id="UP000265366">
    <property type="component" value="Unassembled WGS sequence"/>
</dbReference>
<evidence type="ECO:0000313" key="2">
    <source>
        <dbReference type="EMBL" id="RIV89719.1"/>
    </source>
</evidence>
<feature type="chain" id="PRO_5017467729" evidence="1">
    <location>
        <begin position="23"/>
        <end position="132"/>
    </location>
</feature>
<dbReference type="OrthoDB" id="5956991at2"/>
<feature type="signal peptide" evidence="1">
    <location>
        <begin position="1"/>
        <end position="22"/>
    </location>
</feature>
<keyword evidence="3" id="KW-1185">Reference proteome</keyword>